<accession>A0ABN5WK50</accession>
<protein>
    <submittedName>
        <fullName evidence="1">Uncharacterized protein</fullName>
    </submittedName>
</protein>
<name>A0ABN5WK50_9SPHN</name>
<gene>
    <name evidence="1" type="ORF">SBA_ch1_28400</name>
</gene>
<reference evidence="1" key="1">
    <citation type="submission" date="2018-07" db="EMBL/GenBank/DDBJ databases">
        <title>Complete genome sequence of Sphingomonas bisphenolicum strain AO1, a bisphenol A degradative bacterium isolated from Japanese farm field.</title>
        <authorList>
            <person name="Murakami M."/>
            <person name="Koh M."/>
            <person name="Koba S."/>
            <person name="Matsumura Y."/>
        </authorList>
    </citation>
    <scope>NUCLEOTIDE SEQUENCE</scope>
    <source>
        <strain evidence="1">AO1</strain>
    </source>
</reference>
<organism evidence="1 2">
    <name type="scientific">Sphingomonas bisphenolicum</name>
    <dbReference type="NCBI Taxonomy" id="296544"/>
    <lineage>
        <taxon>Bacteria</taxon>
        <taxon>Pseudomonadati</taxon>
        <taxon>Pseudomonadota</taxon>
        <taxon>Alphaproteobacteria</taxon>
        <taxon>Sphingomonadales</taxon>
        <taxon>Sphingomonadaceae</taxon>
        <taxon>Sphingomonas</taxon>
    </lineage>
</organism>
<keyword evidence="2" id="KW-1185">Reference proteome</keyword>
<proteinExistence type="predicted"/>
<evidence type="ECO:0000313" key="2">
    <source>
        <dbReference type="Proteomes" id="UP001059971"/>
    </source>
</evidence>
<dbReference type="Proteomes" id="UP001059971">
    <property type="component" value="Chromosome 1"/>
</dbReference>
<sequence>MQNQFDRAYYEANMARNRRLAKEAQMPHIREAHLRLAEFYAIALQATDAVADPIPEKACA</sequence>
<evidence type="ECO:0000313" key="1">
    <source>
        <dbReference type="EMBL" id="BBF70640.1"/>
    </source>
</evidence>
<dbReference type="EMBL" id="AP018817">
    <property type="protein sequence ID" value="BBF70640.1"/>
    <property type="molecule type" value="Genomic_DNA"/>
</dbReference>